<gene>
    <name evidence="1" type="ORF">PLEPLA_LOCUS3114</name>
</gene>
<keyword evidence="2" id="KW-1185">Reference proteome</keyword>
<dbReference type="Proteomes" id="UP001153269">
    <property type="component" value="Unassembled WGS sequence"/>
</dbReference>
<comment type="caution">
    <text evidence="1">The sequence shown here is derived from an EMBL/GenBank/DDBJ whole genome shotgun (WGS) entry which is preliminary data.</text>
</comment>
<name>A0A9N7Y7D6_PLEPL</name>
<evidence type="ECO:0000313" key="1">
    <source>
        <dbReference type="EMBL" id="CAB1415398.1"/>
    </source>
</evidence>
<sequence length="97" mass="10270">MKRGWKSSGGDGLACYKCNPGARICVWDGHGLMGPTGRSIGPCVRSNPHQGVRSTHSSSTVKVFIQEAIETWTQIQILHHPGATTGMLHDGATGASQ</sequence>
<dbReference type="AlphaFoldDB" id="A0A9N7Y7D6"/>
<protein>
    <submittedName>
        <fullName evidence="1">Uncharacterized protein</fullName>
    </submittedName>
</protein>
<accession>A0A9N7Y7D6</accession>
<dbReference type="EMBL" id="CADEAL010000155">
    <property type="protein sequence ID" value="CAB1415398.1"/>
    <property type="molecule type" value="Genomic_DNA"/>
</dbReference>
<proteinExistence type="predicted"/>
<evidence type="ECO:0000313" key="2">
    <source>
        <dbReference type="Proteomes" id="UP001153269"/>
    </source>
</evidence>
<organism evidence="1 2">
    <name type="scientific">Pleuronectes platessa</name>
    <name type="common">European plaice</name>
    <dbReference type="NCBI Taxonomy" id="8262"/>
    <lineage>
        <taxon>Eukaryota</taxon>
        <taxon>Metazoa</taxon>
        <taxon>Chordata</taxon>
        <taxon>Craniata</taxon>
        <taxon>Vertebrata</taxon>
        <taxon>Euteleostomi</taxon>
        <taxon>Actinopterygii</taxon>
        <taxon>Neopterygii</taxon>
        <taxon>Teleostei</taxon>
        <taxon>Neoteleostei</taxon>
        <taxon>Acanthomorphata</taxon>
        <taxon>Carangaria</taxon>
        <taxon>Pleuronectiformes</taxon>
        <taxon>Pleuronectoidei</taxon>
        <taxon>Pleuronectidae</taxon>
        <taxon>Pleuronectes</taxon>
    </lineage>
</organism>
<reference evidence="1" key="1">
    <citation type="submission" date="2020-03" db="EMBL/GenBank/DDBJ databases">
        <authorList>
            <person name="Weist P."/>
        </authorList>
    </citation>
    <scope>NUCLEOTIDE SEQUENCE</scope>
</reference>